<protein>
    <submittedName>
        <fullName evidence="1">Extracellular solute-binding protein</fullName>
    </submittedName>
</protein>
<dbReference type="InterPro" id="IPR050490">
    <property type="entry name" value="Bact_solute-bd_prot1"/>
</dbReference>
<dbReference type="SUPFAM" id="SSF53850">
    <property type="entry name" value="Periplasmic binding protein-like II"/>
    <property type="match status" value="1"/>
</dbReference>
<sequence>MAHERLSRRQYITATGVIGGISLTGLSGYLSDGGVQEETLEIVHWWTAGGEEEAIESLLDGYQEANPNVEIDNNPAPGGAGSALDVAIRSRIVDETPPSTFQIWPGESLRPYTDAGVLASVEDIWDDNMRDAYLESVMEAASPEDELVSVPINIHRLNNLFYNVEVVEDAGIDPEGIEDPADVLEALEAADDAGYVGMAHQTTTEWSTVQLWETVFVGQHGADVFEAYIAGETDDLEDEVRESLDLVVDYSEYFSPDAGAIAWDEGNAQVINGDAAFIHQGDWAAGQYGEAEFEYAEEWDYVPYPGTEGVYSMVMDSFVMPEPNPSPEATEAFLEYCGTVDAQERFNPIKGSIPPRTDVPIDEFPPFLQNQMEDFEASEEQPTTIAHGSAVRPEIKSEIEEAFSRFIETWDVEETTQDLLGAHEAAGY</sequence>
<dbReference type="EMBL" id="JAOPJZ010000016">
    <property type="protein sequence ID" value="MCU4753358.1"/>
    <property type="molecule type" value="Genomic_DNA"/>
</dbReference>
<keyword evidence="2" id="KW-1185">Reference proteome</keyword>
<dbReference type="Gene3D" id="3.40.190.10">
    <property type="entry name" value="Periplasmic binding protein-like II"/>
    <property type="match status" value="2"/>
</dbReference>
<dbReference type="RefSeq" id="WP_342809676.1">
    <property type="nucleotide sequence ID" value="NZ_JAOPJZ010000016.1"/>
</dbReference>
<evidence type="ECO:0000313" key="2">
    <source>
        <dbReference type="Proteomes" id="UP001321047"/>
    </source>
</evidence>
<dbReference type="Proteomes" id="UP001321047">
    <property type="component" value="Unassembled WGS sequence"/>
</dbReference>
<accession>A0AAP3E710</accession>
<name>A0AAP3E710_9EURY</name>
<evidence type="ECO:0000313" key="1">
    <source>
        <dbReference type="EMBL" id="MCU4753358.1"/>
    </source>
</evidence>
<dbReference type="Pfam" id="PF01547">
    <property type="entry name" value="SBP_bac_1"/>
    <property type="match status" value="1"/>
</dbReference>
<comment type="caution">
    <text evidence="1">The sequence shown here is derived from an EMBL/GenBank/DDBJ whole genome shotgun (WGS) entry which is preliminary data.</text>
</comment>
<dbReference type="AlphaFoldDB" id="A0AAP3E710"/>
<dbReference type="PANTHER" id="PTHR43649">
    <property type="entry name" value="ARABINOSE-BINDING PROTEIN-RELATED"/>
    <property type="match status" value="1"/>
</dbReference>
<dbReference type="InterPro" id="IPR006059">
    <property type="entry name" value="SBP"/>
</dbReference>
<gene>
    <name evidence="1" type="ORF">OB919_15450</name>
</gene>
<proteinExistence type="predicted"/>
<reference evidence="1 2" key="1">
    <citation type="submission" date="2022-09" db="EMBL/GenBank/DDBJ databases">
        <title>Enrichment on poylsaccharides allowed isolation of novel metabolic and taxonomic groups of Haloarchaea.</title>
        <authorList>
            <person name="Sorokin D.Y."/>
            <person name="Elcheninov A.G."/>
            <person name="Khizhniak T.V."/>
            <person name="Kolganova T.V."/>
            <person name="Kublanov I.V."/>
        </authorList>
    </citation>
    <scope>NUCLEOTIDE SEQUENCE [LARGE SCALE GENOMIC DNA]</scope>
    <source>
        <strain evidence="1 2">AArc-curdl1</strain>
    </source>
</reference>
<organism evidence="1 2">
    <name type="scientific">Natronosalvus hydrolyticus</name>
    <dbReference type="NCBI Taxonomy" id="2979988"/>
    <lineage>
        <taxon>Archaea</taxon>
        <taxon>Methanobacteriati</taxon>
        <taxon>Methanobacteriota</taxon>
        <taxon>Stenosarchaea group</taxon>
        <taxon>Halobacteria</taxon>
        <taxon>Halobacteriales</taxon>
        <taxon>Natrialbaceae</taxon>
        <taxon>Natronosalvus</taxon>
    </lineage>
</organism>